<dbReference type="EMBL" id="KN846956">
    <property type="protein sequence ID" value="KIW72860.1"/>
    <property type="molecule type" value="Genomic_DNA"/>
</dbReference>
<evidence type="ECO:0000313" key="7">
    <source>
        <dbReference type="EMBL" id="KIW72860.1"/>
    </source>
</evidence>
<dbReference type="GO" id="GO:0004575">
    <property type="term" value="F:sucrose alpha-glucosidase activity"/>
    <property type="evidence" value="ECO:0007669"/>
    <property type="project" value="TreeGrafter"/>
</dbReference>
<evidence type="ECO:0000256" key="1">
    <source>
        <dbReference type="ARBA" id="ARBA00009902"/>
    </source>
</evidence>
<dbReference type="Pfam" id="PF00251">
    <property type="entry name" value="Glyco_hydro_32N"/>
    <property type="match status" value="1"/>
</dbReference>
<reference evidence="7 8" key="1">
    <citation type="submission" date="2015-01" db="EMBL/GenBank/DDBJ databases">
        <title>The Genome Sequence of Capronia semiimmersa CBS27337.</title>
        <authorList>
            <consortium name="The Broad Institute Genomics Platform"/>
            <person name="Cuomo C."/>
            <person name="de Hoog S."/>
            <person name="Gorbushina A."/>
            <person name="Stielow B."/>
            <person name="Teixiera M."/>
            <person name="Abouelleil A."/>
            <person name="Chapman S.B."/>
            <person name="Priest M."/>
            <person name="Young S.K."/>
            <person name="Wortman J."/>
            <person name="Nusbaum C."/>
            <person name="Birren B."/>
        </authorList>
    </citation>
    <scope>NUCLEOTIDE SEQUENCE [LARGE SCALE GENOMIC DNA]</scope>
    <source>
        <strain evidence="7 8">CBS 27337</strain>
    </source>
</reference>
<dbReference type="GO" id="GO:0005737">
    <property type="term" value="C:cytoplasm"/>
    <property type="evidence" value="ECO:0007669"/>
    <property type="project" value="TreeGrafter"/>
</dbReference>
<dbReference type="AlphaFoldDB" id="A0A0D2G241"/>
<dbReference type="InterPro" id="IPR013148">
    <property type="entry name" value="Glyco_hydro_32_N"/>
</dbReference>
<keyword evidence="8" id="KW-1185">Reference proteome</keyword>
<evidence type="ECO:0000259" key="5">
    <source>
        <dbReference type="Pfam" id="PF00251"/>
    </source>
</evidence>
<proteinExistence type="inferred from homology"/>
<dbReference type="InterPro" id="IPR013320">
    <property type="entry name" value="ConA-like_dom_sf"/>
</dbReference>
<dbReference type="GO" id="GO:0005987">
    <property type="term" value="P:sucrose catabolic process"/>
    <property type="evidence" value="ECO:0007669"/>
    <property type="project" value="TreeGrafter"/>
</dbReference>
<protein>
    <recommendedName>
        <fullName evidence="9">Glycosyl hydrolase family 32 C-terminal domain-containing protein</fullName>
    </recommendedName>
</protein>
<evidence type="ECO:0008006" key="9">
    <source>
        <dbReference type="Google" id="ProtNLM"/>
    </source>
</evidence>
<evidence type="ECO:0000256" key="4">
    <source>
        <dbReference type="RuleBase" id="RU362110"/>
    </source>
</evidence>
<dbReference type="InterPro" id="IPR023296">
    <property type="entry name" value="Glyco_hydro_beta-prop_sf"/>
</dbReference>
<feature type="domain" description="Glycosyl hydrolase family 32 C-terminal" evidence="6">
    <location>
        <begin position="141"/>
        <end position="273"/>
    </location>
</feature>
<accession>A0A0D2G241</accession>
<dbReference type="PANTHER" id="PTHR42800:SF3">
    <property type="entry name" value="GLYCOSYL HYDROLASE FAMILY 32 N-TERMINAL DOMAIN-CONTAINING PROTEIN"/>
    <property type="match status" value="1"/>
</dbReference>
<evidence type="ECO:0000313" key="8">
    <source>
        <dbReference type="Proteomes" id="UP000054266"/>
    </source>
</evidence>
<gene>
    <name evidence="7" type="ORF">PV04_01024</name>
</gene>
<dbReference type="Proteomes" id="UP000054266">
    <property type="component" value="Unassembled WGS sequence"/>
</dbReference>
<organism evidence="7 8">
    <name type="scientific">Phialophora macrospora</name>
    <dbReference type="NCBI Taxonomy" id="1851006"/>
    <lineage>
        <taxon>Eukaryota</taxon>
        <taxon>Fungi</taxon>
        <taxon>Dikarya</taxon>
        <taxon>Ascomycota</taxon>
        <taxon>Pezizomycotina</taxon>
        <taxon>Eurotiomycetes</taxon>
        <taxon>Chaetothyriomycetidae</taxon>
        <taxon>Chaetothyriales</taxon>
        <taxon>Herpotrichiellaceae</taxon>
        <taxon>Phialophora</taxon>
    </lineage>
</organism>
<dbReference type="InterPro" id="IPR013189">
    <property type="entry name" value="Glyco_hydro_32_C"/>
</dbReference>
<evidence type="ECO:0000256" key="3">
    <source>
        <dbReference type="ARBA" id="ARBA00023295"/>
    </source>
</evidence>
<evidence type="ECO:0000259" key="6">
    <source>
        <dbReference type="Pfam" id="PF08244"/>
    </source>
</evidence>
<dbReference type="Gene3D" id="2.115.10.20">
    <property type="entry name" value="Glycosyl hydrolase domain, family 43"/>
    <property type="match status" value="1"/>
</dbReference>
<dbReference type="Gene3D" id="2.60.120.560">
    <property type="entry name" value="Exo-inulinase, domain 1"/>
    <property type="match status" value="1"/>
</dbReference>
<name>A0A0D2G241_9EURO</name>
<comment type="similarity">
    <text evidence="1 4">Belongs to the glycosyl hydrolase 32 family.</text>
</comment>
<evidence type="ECO:0000256" key="2">
    <source>
        <dbReference type="ARBA" id="ARBA00022801"/>
    </source>
</evidence>
<dbReference type="SUPFAM" id="SSF49899">
    <property type="entry name" value="Concanavalin A-like lectins/glucanases"/>
    <property type="match status" value="1"/>
</dbReference>
<dbReference type="HOGENOM" id="CLU_909588_0_0_1"/>
<keyword evidence="3 4" id="KW-0326">Glycosidase</keyword>
<dbReference type="STRING" id="5601.A0A0D2G241"/>
<sequence length="303" mass="34108">MWMHGSIKIVDGNPTMEYDYGGRLDHGRRYYAPNSFWDPISQHHVIFAWLQENDLPELWHERQAWSGMLSLPRILRHTEMFFVCGTLATPLEEITSIRKELNPQGTYTISTLASAPHPALEQLRGGPLPFPTPTKKSAIATFAHPTKHLEIDISCLLPREVRRLGLSILHSSDAKQRTTMYFDAAAETFLIDRSQSTTITDVDTAPEVAPHTLFLVRDDHGAVAQEFLDVRAFYDVSALEVFVNERTAIATRIYPDHATCFGIEVFLEFGSGSQSVSDSDAGGGVVWRRSHCWEILSRQAIVI</sequence>
<keyword evidence="2 4" id="KW-0378">Hydrolase</keyword>
<feature type="domain" description="Glycosyl hydrolase family 32 N-terminal" evidence="5">
    <location>
        <begin position="21"/>
        <end position="77"/>
    </location>
</feature>
<dbReference type="SUPFAM" id="SSF75005">
    <property type="entry name" value="Arabinanase/levansucrase/invertase"/>
    <property type="match status" value="1"/>
</dbReference>
<dbReference type="Pfam" id="PF08244">
    <property type="entry name" value="Glyco_hydro_32C"/>
    <property type="match status" value="1"/>
</dbReference>
<dbReference type="PANTHER" id="PTHR42800">
    <property type="entry name" value="EXOINULINASE INUD (AFU_ORTHOLOGUE AFUA_5G00480)"/>
    <property type="match status" value="1"/>
</dbReference>